<dbReference type="Proteomes" id="UP001501237">
    <property type="component" value="Unassembled WGS sequence"/>
</dbReference>
<proteinExistence type="predicted"/>
<evidence type="ECO:0000313" key="5">
    <source>
        <dbReference type="EMBL" id="GAA3211899.1"/>
    </source>
</evidence>
<accession>A0ABP6QAG0</accession>
<keyword evidence="6" id="KW-1185">Reference proteome</keyword>
<dbReference type="Pfam" id="PF01357">
    <property type="entry name" value="Expansin_C"/>
    <property type="match status" value="1"/>
</dbReference>
<evidence type="ECO:0000256" key="2">
    <source>
        <dbReference type="SAM" id="MobiDB-lite"/>
    </source>
</evidence>
<dbReference type="PANTHER" id="PTHR31836">
    <property type="match status" value="1"/>
</dbReference>
<dbReference type="SUPFAM" id="SSF49590">
    <property type="entry name" value="PHL pollen allergen"/>
    <property type="match status" value="1"/>
</dbReference>
<name>A0ABP6QAG0_9ACTN</name>
<protein>
    <submittedName>
        <fullName evidence="5">Expansin EXLX1 family cellulose-binding protein</fullName>
    </submittedName>
</protein>
<dbReference type="InterPro" id="IPR036749">
    <property type="entry name" value="Expansin_CBD_sf"/>
</dbReference>
<feature type="region of interest" description="Disordered" evidence="2">
    <location>
        <begin position="238"/>
        <end position="267"/>
    </location>
</feature>
<dbReference type="PANTHER" id="PTHR31836:SF21">
    <property type="entry name" value="EXPANSIN-LIKE PROTEIN 7"/>
    <property type="match status" value="1"/>
</dbReference>
<feature type="domain" description="Expansin-like CBD" evidence="4">
    <location>
        <begin position="147"/>
        <end position="217"/>
    </location>
</feature>
<dbReference type="Gene3D" id="2.60.40.760">
    <property type="entry name" value="Expansin, cellulose-binding-like domain"/>
    <property type="match status" value="1"/>
</dbReference>
<reference evidence="6" key="1">
    <citation type="journal article" date="2019" name="Int. J. Syst. Evol. Microbiol.">
        <title>The Global Catalogue of Microorganisms (GCM) 10K type strain sequencing project: providing services to taxonomists for standard genome sequencing and annotation.</title>
        <authorList>
            <consortium name="The Broad Institute Genomics Platform"/>
            <consortium name="The Broad Institute Genome Sequencing Center for Infectious Disease"/>
            <person name="Wu L."/>
            <person name="Ma J."/>
        </authorList>
    </citation>
    <scope>NUCLEOTIDE SEQUENCE [LARGE SCALE GENOMIC DNA]</scope>
    <source>
        <strain evidence="6">JCM 9377</strain>
    </source>
</reference>
<dbReference type="InterPro" id="IPR051477">
    <property type="entry name" value="Expansin_CellWall"/>
</dbReference>
<dbReference type="SUPFAM" id="SSF50685">
    <property type="entry name" value="Barwin-like endoglucanases"/>
    <property type="match status" value="1"/>
</dbReference>
<organism evidence="5 6">
    <name type="scientific">Actinocorallia longicatena</name>
    <dbReference type="NCBI Taxonomy" id="111803"/>
    <lineage>
        <taxon>Bacteria</taxon>
        <taxon>Bacillati</taxon>
        <taxon>Actinomycetota</taxon>
        <taxon>Actinomycetes</taxon>
        <taxon>Streptosporangiales</taxon>
        <taxon>Thermomonosporaceae</taxon>
        <taxon>Actinocorallia</taxon>
    </lineage>
</organism>
<evidence type="ECO:0000256" key="3">
    <source>
        <dbReference type="SAM" id="SignalP"/>
    </source>
</evidence>
<evidence type="ECO:0000313" key="6">
    <source>
        <dbReference type="Proteomes" id="UP001501237"/>
    </source>
</evidence>
<dbReference type="CDD" id="cd22272">
    <property type="entry name" value="DPBB_EXLX1-like"/>
    <property type="match status" value="1"/>
</dbReference>
<sequence>MLGSVAGAAVALLAVAAFTRPTPACALSPSLELVPVKGRSIPSPSTGWATHYAASGGNCTYPALPADRYVAALSPAEYRGAAACGTYLDLRGPHGTVRVEVVDQCVKCKPGELDLSDEAFARLAPMKSGRVPITYTPVTDPAVPPLAVRVRGGSNPYWLSLLVMNHGNALAGVRARAKGRPWTSLRLSTYNAWQAPEGLGPGPFTVEVTDVRGHKATVRGIRLVIDLVQKTEVSLYRRGGTPPAAPTPQSGPAETVLPRAAGGTPCE</sequence>
<dbReference type="InterPro" id="IPR049818">
    <property type="entry name" value="Expansin_EXLX1-like"/>
</dbReference>
<evidence type="ECO:0000259" key="4">
    <source>
        <dbReference type="Pfam" id="PF01357"/>
    </source>
</evidence>
<evidence type="ECO:0000256" key="1">
    <source>
        <dbReference type="ARBA" id="ARBA00022729"/>
    </source>
</evidence>
<dbReference type="EMBL" id="BAAAUV010000006">
    <property type="protein sequence ID" value="GAA3211899.1"/>
    <property type="molecule type" value="Genomic_DNA"/>
</dbReference>
<feature type="signal peptide" evidence="3">
    <location>
        <begin position="1"/>
        <end position="26"/>
    </location>
</feature>
<comment type="caution">
    <text evidence="5">The sequence shown here is derived from an EMBL/GenBank/DDBJ whole genome shotgun (WGS) entry which is preliminary data.</text>
</comment>
<dbReference type="Gene3D" id="2.40.40.10">
    <property type="entry name" value="RlpA-like domain"/>
    <property type="match status" value="1"/>
</dbReference>
<feature type="chain" id="PRO_5046217634" evidence="3">
    <location>
        <begin position="27"/>
        <end position="267"/>
    </location>
</feature>
<dbReference type="NCBIfam" id="NF041144">
    <property type="entry name" value="expansin_EXLX1"/>
    <property type="match status" value="1"/>
</dbReference>
<keyword evidence="1 3" id="KW-0732">Signal</keyword>
<dbReference type="InterPro" id="IPR007117">
    <property type="entry name" value="Expansin_CBD"/>
</dbReference>
<dbReference type="InterPro" id="IPR036908">
    <property type="entry name" value="RlpA-like_sf"/>
</dbReference>
<gene>
    <name evidence="5" type="ORF">GCM10010468_30920</name>
</gene>